<evidence type="ECO:0000256" key="1">
    <source>
        <dbReference type="SAM" id="MobiDB-lite"/>
    </source>
</evidence>
<protein>
    <submittedName>
        <fullName evidence="2">Uncharacterized protein</fullName>
    </submittedName>
</protein>
<evidence type="ECO:0000313" key="3">
    <source>
        <dbReference type="Proteomes" id="UP000246991"/>
    </source>
</evidence>
<sequence>MGCQRDVTRSWDEAMFNLSQANINFTVASSIQKPIPRVLPTPPYPASYSYQSSARHSPDSQSTDTPTTIHKEPVQEICDAAQTKSLDQWLKRFEDWKGGKERFCMEKELEIPMTPRDFLRFKHILDIDNKDRFPKYSFNASSSKLIFERMPSPIHEQVVSIVSAGFNLARNSLPSTTQRKIDIVYNQTFSTFLGDYKNFEKVPDTAVKVVNSAGIREVKFVLEVGWTESYNMLVQDAKTWLEGTKNVTAVMLVKLLEDPVYRCPTRHLSDMEFAREEFPNNDEITQDLFTLEGPNGPAWYKGYRWVGTITGFMEIWKRDAVTGSARRTVGPMYHLDMSNHNYVYFFLSDFMDVTEEENHPIPFNWGIFHENLGLDIRELAVDRCGRMLKGREGHLNLQDSDYQPLSPAGSA</sequence>
<reference evidence="2 3" key="1">
    <citation type="submission" date="2018-03" db="EMBL/GenBank/DDBJ databases">
        <title>Genomes of Pezizomycetes fungi and the evolution of truffles.</title>
        <authorList>
            <person name="Murat C."/>
            <person name="Payen T."/>
            <person name="Noel B."/>
            <person name="Kuo A."/>
            <person name="Martin F.M."/>
        </authorList>
    </citation>
    <scope>NUCLEOTIDE SEQUENCE [LARGE SCALE GENOMIC DNA]</scope>
    <source>
        <strain evidence="2">091103-1</strain>
    </source>
</reference>
<name>A0A317SUL2_9PEZI</name>
<dbReference type="Proteomes" id="UP000246991">
    <property type="component" value="Unassembled WGS sequence"/>
</dbReference>
<gene>
    <name evidence="2" type="ORF">C7212DRAFT_363029</name>
</gene>
<organism evidence="2 3">
    <name type="scientific">Tuber magnatum</name>
    <name type="common">white Piedmont truffle</name>
    <dbReference type="NCBI Taxonomy" id="42249"/>
    <lineage>
        <taxon>Eukaryota</taxon>
        <taxon>Fungi</taxon>
        <taxon>Dikarya</taxon>
        <taxon>Ascomycota</taxon>
        <taxon>Pezizomycotina</taxon>
        <taxon>Pezizomycetes</taxon>
        <taxon>Pezizales</taxon>
        <taxon>Tuberaceae</taxon>
        <taxon>Tuber</taxon>
    </lineage>
</organism>
<dbReference type="AlphaFoldDB" id="A0A317SUL2"/>
<evidence type="ECO:0000313" key="2">
    <source>
        <dbReference type="EMBL" id="PWW78078.1"/>
    </source>
</evidence>
<comment type="caution">
    <text evidence="2">The sequence shown here is derived from an EMBL/GenBank/DDBJ whole genome shotgun (WGS) entry which is preliminary data.</text>
</comment>
<feature type="region of interest" description="Disordered" evidence="1">
    <location>
        <begin position="47"/>
        <end position="67"/>
    </location>
</feature>
<dbReference type="OrthoDB" id="76567at2759"/>
<keyword evidence="3" id="KW-1185">Reference proteome</keyword>
<accession>A0A317SUL2</accession>
<dbReference type="EMBL" id="PYWC01000017">
    <property type="protein sequence ID" value="PWW78078.1"/>
    <property type="molecule type" value="Genomic_DNA"/>
</dbReference>
<proteinExistence type="predicted"/>